<dbReference type="CDD" id="cd08417">
    <property type="entry name" value="PBP2_Nitroaromatics_like"/>
    <property type="match status" value="1"/>
</dbReference>
<evidence type="ECO:0000313" key="7">
    <source>
        <dbReference type="Proteomes" id="UP000218437"/>
    </source>
</evidence>
<evidence type="ECO:0000256" key="2">
    <source>
        <dbReference type="ARBA" id="ARBA00023015"/>
    </source>
</evidence>
<dbReference type="InterPro" id="IPR050389">
    <property type="entry name" value="LysR-type_TF"/>
</dbReference>
<dbReference type="PANTHER" id="PTHR30118">
    <property type="entry name" value="HTH-TYPE TRANSCRIPTIONAL REGULATOR LEUO-RELATED"/>
    <property type="match status" value="1"/>
</dbReference>
<keyword evidence="7" id="KW-1185">Reference proteome</keyword>
<evidence type="ECO:0000256" key="1">
    <source>
        <dbReference type="ARBA" id="ARBA00009437"/>
    </source>
</evidence>
<evidence type="ECO:0000256" key="4">
    <source>
        <dbReference type="ARBA" id="ARBA00023163"/>
    </source>
</evidence>
<dbReference type="Gene3D" id="3.40.190.10">
    <property type="entry name" value="Periplasmic binding protein-like II"/>
    <property type="match status" value="2"/>
</dbReference>
<dbReference type="Gene3D" id="1.10.10.10">
    <property type="entry name" value="Winged helix-like DNA-binding domain superfamily/Winged helix DNA-binding domain"/>
    <property type="match status" value="1"/>
</dbReference>
<dbReference type="InterPro" id="IPR005119">
    <property type="entry name" value="LysR_subst-bd"/>
</dbReference>
<dbReference type="PRINTS" id="PR00039">
    <property type="entry name" value="HTHLYSR"/>
</dbReference>
<proteinExistence type="inferred from homology"/>
<dbReference type="EMBL" id="CP023422">
    <property type="protein sequence ID" value="ATD63079.1"/>
    <property type="molecule type" value="Genomic_DNA"/>
</dbReference>
<protein>
    <submittedName>
        <fullName evidence="6">LysR family transcriptional regulator</fullName>
    </submittedName>
</protein>
<keyword evidence="2" id="KW-0805">Transcription regulation</keyword>
<dbReference type="Pfam" id="PF03466">
    <property type="entry name" value="LysR_substrate"/>
    <property type="match status" value="1"/>
</dbReference>
<dbReference type="RefSeq" id="WP_096237790.1">
    <property type="nucleotide sequence ID" value="NZ_CP023422.1"/>
</dbReference>
<reference evidence="6 7" key="1">
    <citation type="submission" date="2017-09" db="EMBL/GenBank/DDBJ databases">
        <title>Complete genome sequence of Janthinobacterium svalbardensis PAMC 27463.</title>
        <authorList>
            <person name="Cho Y.-J."/>
            <person name="Cho A."/>
            <person name="Kim O.-S."/>
            <person name="Lee J.-I."/>
        </authorList>
    </citation>
    <scope>NUCLEOTIDE SEQUENCE [LARGE SCALE GENOMIC DNA]</scope>
    <source>
        <strain evidence="6 7">PAMC 27463</strain>
    </source>
</reference>
<dbReference type="Proteomes" id="UP000218437">
    <property type="component" value="Chromosome"/>
</dbReference>
<feature type="domain" description="HTH lysR-type" evidence="5">
    <location>
        <begin position="7"/>
        <end position="66"/>
    </location>
</feature>
<dbReference type="PROSITE" id="PS50931">
    <property type="entry name" value="HTH_LYSR"/>
    <property type="match status" value="1"/>
</dbReference>
<accession>A0A290X1T7</accession>
<dbReference type="InterPro" id="IPR000847">
    <property type="entry name" value="LysR_HTH_N"/>
</dbReference>
<sequence>MLDIRGVDLPLLVSLDVLLEEKHVTRAAARLHLSQPAMSAQLARLRALFDDALLVPADSGRGMLATPRALQLQAPLRTALAMLGQAVRRDAPPFDPRTAERTFHIAGNDNAVLMLMLPVVQQVAAFGGPGLKLAFRTPEPAQLAGQMERGEIDLLVGGSRFVPATLDKSPVLLVEHRMAQRKGHPRGTGPLDLDSYCALRHIVVSTNGSFHAFMDEQLAQQGRTRSVLIAVAQYNLVPPMLAATDLVCTLPSRFLERFEGQLDTFDLPLSVPALDLSLAWHPRSEHDAGLRWLREQVVASSQGMPQ</sequence>
<evidence type="ECO:0000256" key="3">
    <source>
        <dbReference type="ARBA" id="ARBA00023125"/>
    </source>
</evidence>
<dbReference type="KEGG" id="jsv:CNX70_25200"/>
<evidence type="ECO:0000259" key="5">
    <source>
        <dbReference type="PROSITE" id="PS50931"/>
    </source>
</evidence>
<dbReference type="InterPro" id="IPR036390">
    <property type="entry name" value="WH_DNA-bd_sf"/>
</dbReference>
<dbReference type="AlphaFoldDB" id="A0A290X1T7"/>
<dbReference type="SUPFAM" id="SSF53850">
    <property type="entry name" value="Periplasmic binding protein-like II"/>
    <property type="match status" value="1"/>
</dbReference>
<organism evidence="6 7">
    <name type="scientific">Janthinobacterium svalbardensis</name>
    <dbReference type="NCBI Taxonomy" id="368607"/>
    <lineage>
        <taxon>Bacteria</taxon>
        <taxon>Pseudomonadati</taxon>
        <taxon>Pseudomonadota</taxon>
        <taxon>Betaproteobacteria</taxon>
        <taxon>Burkholderiales</taxon>
        <taxon>Oxalobacteraceae</taxon>
        <taxon>Janthinobacterium</taxon>
    </lineage>
</organism>
<keyword evidence="3" id="KW-0238">DNA-binding</keyword>
<dbReference type="Pfam" id="PF00126">
    <property type="entry name" value="HTH_1"/>
    <property type="match status" value="1"/>
</dbReference>
<evidence type="ECO:0000313" key="6">
    <source>
        <dbReference type="EMBL" id="ATD63079.1"/>
    </source>
</evidence>
<dbReference type="GO" id="GO:0003700">
    <property type="term" value="F:DNA-binding transcription factor activity"/>
    <property type="evidence" value="ECO:0007669"/>
    <property type="project" value="InterPro"/>
</dbReference>
<comment type="similarity">
    <text evidence="1">Belongs to the LysR transcriptional regulatory family.</text>
</comment>
<gene>
    <name evidence="6" type="ORF">CNX70_25200</name>
</gene>
<dbReference type="SUPFAM" id="SSF46785">
    <property type="entry name" value="Winged helix' DNA-binding domain"/>
    <property type="match status" value="1"/>
</dbReference>
<dbReference type="PANTHER" id="PTHR30118:SF15">
    <property type="entry name" value="TRANSCRIPTIONAL REGULATORY PROTEIN"/>
    <property type="match status" value="1"/>
</dbReference>
<dbReference type="InterPro" id="IPR037402">
    <property type="entry name" value="YidZ_PBP2"/>
</dbReference>
<dbReference type="GO" id="GO:0003677">
    <property type="term" value="F:DNA binding"/>
    <property type="evidence" value="ECO:0007669"/>
    <property type="project" value="UniProtKB-KW"/>
</dbReference>
<dbReference type="InterPro" id="IPR036388">
    <property type="entry name" value="WH-like_DNA-bd_sf"/>
</dbReference>
<name>A0A290X1T7_9BURK</name>
<keyword evidence="4" id="KW-0804">Transcription</keyword>